<accession>A0A382JES7</accession>
<evidence type="ECO:0000259" key="2">
    <source>
        <dbReference type="Pfam" id="PF01464"/>
    </source>
</evidence>
<dbReference type="PANTHER" id="PTHR37423:SF2">
    <property type="entry name" value="MEMBRANE-BOUND LYTIC MUREIN TRANSGLYCOSYLASE C"/>
    <property type="match status" value="1"/>
</dbReference>
<name>A0A382JES7_9ZZZZ</name>
<dbReference type="SUPFAM" id="SSF48435">
    <property type="entry name" value="Bacterial muramidases"/>
    <property type="match status" value="1"/>
</dbReference>
<dbReference type="InterPro" id="IPR023346">
    <property type="entry name" value="Lysozyme-like_dom_sf"/>
</dbReference>
<organism evidence="3">
    <name type="scientific">marine metagenome</name>
    <dbReference type="NCBI Taxonomy" id="408172"/>
    <lineage>
        <taxon>unclassified sequences</taxon>
        <taxon>metagenomes</taxon>
        <taxon>ecological metagenomes</taxon>
    </lineage>
</organism>
<dbReference type="Pfam" id="PF01464">
    <property type="entry name" value="SLT"/>
    <property type="match status" value="1"/>
</dbReference>
<dbReference type="AlphaFoldDB" id="A0A382JES7"/>
<evidence type="ECO:0000313" key="3">
    <source>
        <dbReference type="EMBL" id="SVC09623.1"/>
    </source>
</evidence>
<dbReference type="GO" id="GO:0042597">
    <property type="term" value="C:periplasmic space"/>
    <property type="evidence" value="ECO:0007669"/>
    <property type="project" value="InterPro"/>
</dbReference>
<sequence>FRLAVRMGDVDRARRLGLDLWNNEDNAATPSQRRDAALLLGAYLGAIGINDEALSLYRSLFQSSMNPDIQRDMLWRAGIAALRDGQYERARTNLSGLVSRQPTGDLNLAAQYWLAVAQEKNGDATAAAKLHATLASRYPYHYYGITARARFDELNGSIEISIPQSSPINFPSLSIDESSTQRAEYKAALALARAGLIREAAWYLRRLLDQHRGDRGLALLAARASAAGNQYASVTQILVTHFGPYLQRPAQGLPPDFWTLVYPRPFWQTVTDAAGEHGANPELLLSLMRRESRFDPEARSPVGAIGLLQIMPYTAEALAERAGVGYILTNGIDDTVLADPQVNIAISA</sequence>
<dbReference type="Pfam" id="PF13174">
    <property type="entry name" value="TPR_6"/>
    <property type="match status" value="1"/>
</dbReference>
<dbReference type="InterPro" id="IPR008258">
    <property type="entry name" value="Transglycosylase_SLT_dom_1"/>
</dbReference>
<dbReference type="InterPro" id="IPR008939">
    <property type="entry name" value="Lytic_TGlycosylase_superhlx_U"/>
</dbReference>
<dbReference type="Gene3D" id="1.10.530.10">
    <property type="match status" value="1"/>
</dbReference>
<dbReference type="InterPro" id="IPR019734">
    <property type="entry name" value="TPR_rpt"/>
</dbReference>
<proteinExistence type="predicted"/>
<dbReference type="GO" id="GO:0016020">
    <property type="term" value="C:membrane"/>
    <property type="evidence" value="ECO:0007669"/>
    <property type="project" value="InterPro"/>
</dbReference>
<gene>
    <name evidence="3" type="ORF">METZ01_LOCUS262477</name>
</gene>
<feature type="domain" description="Transglycosylase SLT" evidence="2">
    <location>
        <begin position="272"/>
        <end position="346"/>
    </location>
</feature>
<dbReference type="InterPro" id="IPR011990">
    <property type="entry name" value="TPR-like_helical_dom_sf"/>
</dbReference>
<reference evidence="3" key="1">
    <citation type="submission" date="2018-05" db="EMBL/GenBank/DDBJ databases">
        <authorList>
            <person name="Lanie J.A."/>
            <person name="Ng W.-L."/>
            <person name="Kazmierczak K.M."/>
            <person name="Andrzejewski T.M."/>
            <person name="Davidsen T.M."/>
            <person name="Wayne K.J."/>
            <person name="Tettelin H."/>
            <person name="Glass J.I."/>
            <person name="Rusch D."/>
            <person name="Podicherti R."/>
            <person name="Tsui H.-C.T."/>
            <person name="Winkler M.E."/>
        </authorList>
    </citation>
    <scope>NUCLEOTIDE SEQUENCE</scope>
</reference>
<keyword evidence="1" id="KW-0732">Signal</keyword>
<dbReference type="EMBL" id="UINC01073324">
    <property type="protein sequence ID" value="SVC09623.1"/>
    <property type="molecule type" value="Genomic_DNA"/>
</dbReference>
<dbReference type="PROSITE" id="PS00922">
    <property type="entry name" value="TRANSGLYCOSYLASE"/>
    <property type="match status" value="1"/>
</dbReference>
<feature type="non-terminal residue" evidence="3">
    <location>
        <position position="348"/>
    </location>
</feature>
<dbReference type="GO" id="GO:0000270">
    <property type="term" value="P:peptidoglycan metabolic process"/>
    <property type="evidence" value="ECO:0007669"/>
    <property type="project" value="InterPro"/>
</dbReference>
<dbReference type="PANTHER" id="PTHR37423">
    <property type="entry name" value="SOLUBLE LYTIC MUREIN TRANSGLYCOSYLASE-RELATED"/>
    <property type="match status" value="1"/>
</dbReference>
<dbReference type="GO" id="GO:0004553">
    <property type="term" value="F:hydrolase activity, hydrolyzing O-glycosyl compounds"/>
    <property type="evidence" value="ECO:0007669"/>
    <property type="project" value="InterPro"/>
</dbReference>
<evidence type="ECO:0000256" key="1">
    <source>
        <dbReference type="ARBA" id="ARBA00022729"/>
    </source>
</evidence>
<dbReference type="InterPro" id="IPR000189">
    <property type="entry name" value="Transglyc_AS"/>
</dbReference>
<protein>
    <recommendedName>
        <fullName evidence="2">Transglycosylase SLT domain-containing protein</fullName>
    </recommendedName>
</protein>
<dbReference type="GO" id="GO:0008933">
    <property type="term" value="F:peptidoglycan lytic transglycosylase activity"/>
    <property type="evidence" value="ECO:0007669"/>
    <property type="project" value="InterPro"/>
</dbReference>
<dbReference type="Gene3D" id="1.25.40.10">
    <property type="entry name" value="Tetratricopeptide repeat domain"/>
    <property type="match status" value="1"/>
</dbReference>
<dbReference type="SUPFAM" id="SSF53955">
    <property type="entry name" value="Lysozyme-like"/>
    <property type="match status" value="1"/>
</dbReference>
<feature type="non-terminal residue" evidence="3">
    <location>
        <position position="1"/>
    </location>
</feature>